<dbReference type="PANTHER" id="PTHR43392:SF2">
    <property type="entry name" value="AAA-TYPE ATPASE FAMILY PROTEIN _ ANKYRIN REPEAT FAMILY PROTEIN"/>
    <property type="match status" value="1"/>
</dbReference>
<dbReference type="InterPro" id="IPR000641">
    <property type="entry name" value="CbxX/CfxQ"/>
</dbReference>
<dbReference type="Gene3D" id="2.160.20.10">
    <property type="entry name" value="Single-stranded right-handed beta-helix, Pectin lyase-like"/>
    <property type="match status" value="3"/>
</dbReference>
<dbReference type="Pfam" id="PF00004">
    <property type="entry name" value="AAA"/>
    <property type="match status" value="2"/>
</dbReference>
<feature type="region of interest" description="Disordered" evidence="4">
    <location>
        <begin position="521"/>
        <end position="557"/>
    </location>
</feature>
<evidence type="ECO:0000256" key="4">
    <source>
        <dbReference type="SAM" id="MobiDB-lite"/>
    </source>
</evidence>
<evidence type="ECO:0000313" key="7">
    <source>
        <dbReference type="Proteomes" id="UP001611075"/>
    </source>
</evidence>
<dbReference type="EMBL" id="JBIRPU010000005">
    <property type="protein sequence ID" value="MFI0793253.1"/>
    <property type="molecule type" value="Genomic_DNA"/>
</dbReference>
<dbReference type="InterPro" id="IPR050773">
    <property type="entry name" value="CbxX/CfxQ_RuBisCO_ESX"/>
</dbReference>
<name>A0ABW7SMR8_9ACTN</name>
<sequence length="1109" mass="116563">MTSRRVYTVSATEPGCLRRISEALARAESGAIIDVLPGEYAESLHLSVPVTITARDGRGSVLIAPQDGYAVYMHTETATLAGLVFRHRDDKRAAVDVGVGRLRLDGCDLRAESPAAVFVRAGASIVMTDCGITNSVGAGIVATDNAGGSVERCRIERVGTTGVVLRSGADLSIRDSVISEAQGNGICSTEAAKGVVERCELFRIGGPAVVIEKGSTTRVSGTKIHDTSDVGMYLTGSGRAIVEDCEVSETAGAGLLVADGADPFIARTRLSRTRGHAIRVVGRSRGTFEQCEVSDAPVAGVWVGGHSDPTFTGLRLRDCADAALLISDSAAGTFDDVDIQRSRQHGVRIATGANPLLRKLVIAGCQGHGIVVAENGRGRVQGAEITDTRFASVRSLDGGSPEITDSRFGGSDDVGVLVGAQGRCVLRGCEVYEARSGGVAIEDGGEATLTDSTVRGCGGTGIGLAAGARGEISGCEIVDNEGDGISIDSDQPIVVRDCAVSGNDGAGVRQGKSAVRLTVEGVTSEDNGEADSYGAQATAGGRPGGGGRSKARASTSPVSVASTPDLLAELQTFVGLDSVKREVAALVSLQQLAQKRAAVGLPSPPMSRHLIFAGPPGTGKTSIARLYGKVLASLGTLPKGHVVEVARQDLVAQYVGATAIKTTEKFTEALGGVLFIDEAYTLAAESGGSGADFGREAIDTLVKLMEDHRDDVVVIAAGYSHEMRQFLQSNPGLASRFTRTVDFASYTPEELVSIVENLCRVHQYTLEYGTRAAVERYFTWIQRDETFGNARTARKVFEEMVNRQAQRLAAEGTMSPQELSRLLPEDLGPAAGPGVGTSAGSTREDLPALLEQLNAMVGLASVKREVTDLINLIGTAERRRQAGLPVPTLSRHLIFSGPPGTGKTTVARLFGQVLAALGVLSSGQLVEVSRGDLVAEYVGQTARRTRDAFDRARGGVLFIDEAYSLSRGAGANDFGAEAIDTLVKLMEDHREEVVVIAAGYKSEMGGFLAANPGLASRFAPPLEFENYRPDELVVIFNQHAETAGYTCAPATLAAVARHFQTVTRGRDFGNGRYARQVLERMITKQAGRTMTMSAPTTQQLISLLPEDLQ</sequence>
<evidence type="ECO:0000256" key="2">
    <source>
        <dbReference type="ARBA" id="ARBA00022741"/>
    </source>
</evidence>
<dbReference type="Pfam" id="PF17866">
    <property type="entry name" value="AAA_lid_6"/>
    <property type="match status" value="2"/>
</dbReference>
<dbReference type="SUPFAM" id="SSF52540">
    <property type="entry name" value="P-loop containing nucleoside triphosphate hydrolases"/>
    <property type="match status" value="2"/>
</dbReference>
<accession>A0ABW7SMR8</accession>
<dbReference type="Gene3D" id="1.10.8.60">
    <property type="match status" value="2"/>
</dbReference>
<keyword evidence="3" id="KW-0067">ATP-binding</keyword>
<dbReference type="SUPFAM" id="SSF51126">
    <property type="entry name" value="Pectin lyase-like"/>
    <property type="match status" value="3"/>
</dbReference>
<evidence type="ECO:0000256" key="3">
    <source>
        <dbReference type="ARBA" id="ARBA00022840"/>
    </source>
</evidence>
<dbReference type="InterPro" id="IPR006626">
    <property type="entry name" value="PbH1"/>
</dbReference>
<dbReference type="InterPro" id="IPR012334">
    <property type="entry name" value="Pectin_lyas_fold"/>
</dbReference>
<dbReference type="InterPro" id="IPR003593">
    <property type="entry name" value="AAA+_ATPase"/>
</dbReference>
<dbReference type="RefSeq" id="WP_396678517.1">
    <property type="nucleotide sequence ID" value="NZ_JBIRPU010000005.1"/>
</dbReference>
<organism evidence="6 7">
    <name type="scientific">Micromonospora rubida</name>
    <dbReference type="NCBI Taxonomy" id="2697657"/>
    <lineage>
        <taxon>Bacteria</taxon>
        <taxon>Bacillati</taxon>
        <taxon>Actinomycetota</taxon>
        <taxon>Actinomycetes</taxon>
        <taxon>Micromonosporales</taxon>
        <taxon>Micromonosporaceae</taxon>
        <taxon>Micromonospora</taxon>
    </lineage>
</organism>
<comment type="caution">
    <text evidence="6">The sequence shown here is derived from an EMBL/GenBank/DDBJ whole genome shotgun (WGS) entry which is preliminary data.</text>
</comment>
<evidence type="ECO:0000259" key="5">
    <source>
        <dbReference type="SMART" id="SM00382"/>
    </source>
</evidence>
<dbReference type="Proteomes" id="UP001611075">
    <property type="component" value="Unassembled WGS sequence"/>
</dbReference>
<dbReference type="Gene3D" id="3.40.50.300">
    <property type="entry name" value="P-loop containing nucleotide triphosphate hydrolases"/>
    <property type="match status" value="2"/>
</dbReference>
<dbReference type="InterPro" id="IPR003959">
    <property type="entry name" value="ATPase_AAA_core"/>
</dbReference>
<reference evidence="6 7" key="1">
    <citation type="submission" date="2024-10" db="EMBL/GenBank/DDBJ databases">
        <title>The Natural Products Discovery Center: Release of the First 8490 Sequenced Strains for Exploring Actinobacteria Biosynthetic Diversity.</title>
        <authorList>
            <person name="Kalkreuter E."/>
            <person name="Kautsar S.A."/>
            <person name="Yang D."/>
            <person name="Bader C.D."/>
            <person name="Teijaro C.N."/>
            <person name="Fluegel L."/>
            <person name="Davis C.M."/>
            <person name="Simpson J.R."/>
            <person name="Lauterbach L."/>
            <person name="Steele A.D."/>
            <person name="Gui C."/>
            <person name="Meng S."/>
            <person name="Li G."/>
            <person name="Viehrig K."/>
            <person name="Ye F."/>
            <person name="Su P."/>
            <person name="Kiefer A.F."/>
            <person name="Nichols A."/>
            <person name="Cepeda A.J."/>
            <person name="Yan W."/>
            <person name="Fan B."/>
            <person name="Jiang Y."/>
            <person name="Adhikari A."/>
            <person name="Zheng C.-J."/>
            <person name="Schuster L."/>
            <person name="Cowan T.M."/>
            <person name="Smanski M.J."/>
            <person name="Chevrette M.G."/>
            <person name="De Carvalho L.P.S."/>
            <person name="Shen B."/>
        </authorList>
    </citation>
    <scope>NUCLEOTIDE SEQUENCE [LARGE SCALE GENOMIC DNA]</scope>
    <source>
        <strain evidence="6 7">NPDC021253</strain>
    </source>
</reference>
<evidence type="ECO:0000313" key="6">
    <source>
        <dbReference type="EMBL" id="MFI0793253.1"/>
    </source>
</evidence>
<keyword evidence="2" id="KW-0547">Nucleotide-binding</keyword>
<dbReference type="PANTHER" id="PTHR43392">
    <property type="entry name" value="AAA-TYPE ATPASE FAMILY PROTEIN / ANKYRIN REPEAT FAMILY PROTEIN"/>
    <property type="match status" value="1"/>
</dbReference>
<dbReference type="InterPro" id="IPR027417">
    <property type="entry name" value="P-loop_NTPase"/>
</dbReference>
<dbReference type="SMART" id="SM00710">
    <property type="entry name" value="PbH1"/>
    <property type="match status" value="16"/>
</dbReference>
<gene>
    <name evidence="6" type="ORF">ACH4OY_11205</name>
</gene>
<protein>
    <submittedName>
        <fullName evidence="6">Right-handed parallel beta-helix repeat-containing protein</fullName>
    </submittedName>
</protein>
<dbReference type="InterPro" id="IPR011050">
    <property type="entry name" value="Pectin_lyase_fold/virulence"/>
</dbReference>
<dbReference type="InterPro" id="IPR041627">
    <property type="entry name" value="AAA_lid_6"/>
</dbReference>
<proteinExistence type="inferred from homology"/>
<feature type="domain" description="AAA+ ATPase" evidence="5">
    <location>
        <begin position="606"/>
        <end position="747"/>
    </location>
</feature>
<evidence type="ECO:0000256" key="1">
    <source>
        <dbReference type="ARBA" id="ARBA00010378"/>
    </source>
</evidence>
<keyword evidence="7" id="KW-1185">Reference proteome</keyword>
<dbReference type="InterPro" id="IPR039448">
    <property type="entry name" value="Beta_helix"/>
</dbReference>
<dbReference type="Pfam" id="PF13229">
    <property type="entry name" value="Beta_helix"/>
    <property type="match status" value="2"/>
</dbReference>
<dbReference type="CDD" id="cd00009">
    <property type="entry name" value="AAA"/>
    <property type="match status" value="2"/>
</dbReference>
<dbReference type="PRINTS" id="PR00819">
    <property type="entry name" value="CBXCFQXSUPER"/>
</dbReference>
<comment type="similarity">
    <text evidence="1">Belongs to the CbxX/CfxQ family.</text>
</comment>
<dbReference type="SMART" id="SM00382">
    <property type="entry name" value="AAA"/>
    <property type="match status" value="2"/>
</dbReference>
<feature type="domain" description="AAA+ ATPase" evidence="5">
    <location>
        <begin position="889"/>
        <end position="1028"/>
    </location>
</feature>